<reference evidence="3" key="1">
    <citation type="journal article" date="2020" name="Nature">
        <title>Giant virus diversity and host interactions through global metagenomics.</title>
        <authorList>
            <person name="Schulz F."/>
            <person name="Roux S."/>
            <person name="Paez-Espino D."/>
            <person name="Jungbluth S."/>
            <person name="Walsh D.A."/>
            <person name="Denef V.J."/>
            <person name="McMahon K.D."/>
            <person name="Konstantinidis K.T."/>
            <person name="Eloe-Fadrosh E.A."/>
            <person name="Kyrpides N.C."/>
            <person name="Woyke T."/>
        </authorList>
    </citation>
    <scope>NUCLEOTIDE SEQUENCE</scope>
    <source>
        <strain evidence="3">GVMAG-M-3300023179-73</strain>
    </source>
</reference>
<feature type="compositionally biased region" description="Low complexity" evidence="2">
    <location>
        <begin position="228"/>
        <end position="242"/>
    </location>
</feature>
<name>A0A6C0H7K4_9ZZZZ</name>
<feature type="coiled-coil region" evidence="1">
    <location>
        <begin position="40"/>
        <end position="95"/>
    </location>
</feature>
<sequence>MDTSSATPPNTETPEHVIETPEHVTSFIEQANNTQKTFGHNKFQLEIEQLKQEIEKWKLADREKDMKVNLFRKTIATLQSQLQEKSNVITELEQSLVDHPNTGVITHLQSNQVLVLEENLSLKSQLSKLQLEFDHQSQAHTLQQQELQETQQSLTQSTAEAELLKAKLDQLNDELVTAQEQVTCLTDQLKMNTNLFDSTTSELQVVKQELAKYKTANEQLVNEHQTVTQQLQETEQQLQRQLDAAHTPENNQSDTTTNPNIVHGIPVSRRLARRERRNGGQG</sequence>
<proteinExistence type="predicted"/>
<dbReference type="EMBL" id="MN739889">
    <property type="protein sequence ID" value="QHT76125.1"/>
    <property type="molecule type" value="Genomic_DNA"/>
</dbReference>
<protein>
    <submittedName>
        <fullName evidence="3">Uncharacterized protein</fullName>
    </submittedName>
</protein>
<keyword evidence="1" id="KW-0175">Coiled coil</keyword>
<feature type="region of interest" description="Disordered" evidence="2">
    <location>
        <begin position="228"/>
        <end position="282"/>
    </location>
</feature>
<dbReference type="SUPFAM" id="SSF57997">
    <property type="entry name" value="Tropomyosin"/>
    <property type="match status" value="1"/>
</dbReference>
<evidence type="ECO:0000313" key="3">
    <source>
        <dbReference type="EMBL" id="QHT76125.1"/>
    </source>
</evidence>
<organism evidence="3">
    <name type="scientific">viral metagenome</name>
    <dbReference type="NCBI Taxonomy" id="1070528"/>
    <lineage>
        <taxon>unclassified sequences</taxon>
        <taxon>metagenomes</taxon>
        <taxon>organismal metagenomes</taxon>
    </lineage>
</organism>
<feature type="compositionally biased region" description="Polar residues" evidence="2">
    <location>
        <begin position="248"/>
        <end position="260"/>
    </location>
</feature>
<dbReference type="AlphaFoldDB" id="A0A6C0H7K4"/>
<accession>A0A6C0H7K4</accession>
<evidence type="ECO:0000256" key="1">
    <source>
        <dbReference type="SAM" id="Coils"/>
    </source>
</evidence>
<evidence type="ECO:0000256" key="2">
    <source>
        <dbReference type="SAM" id="MobiDB-lite"/>
    </source>
</evidence>